<dbReference type="PANTHER" id="PTHR30069:SF29">
    <property type="entry name" value="HEMOGLOBIN AND HEMOGLOBIN-HAPTOGLOBIN-BINDING PROTEIN 1-RELATED"/>
    <property type="match status" value="1"/>
</dbReference>
<feature type="domain" description="TonB-dependent receptor plug" evidence="10">
    <location>
        <begin position="125"/>
        <end position="228"/>
    </location>
</feature>
<dbReference type="NCBIfam" id="TIGR04056">
    <property type="entry name" value="OMP_RagA_SusC"/>
    <property type="match status" value="1"/>
</dbReference>
<dbReference type="InterPro" id="IPR023997">
    <property type="entry name" value="TonB-dep_OMP_SusC/RagA_CS"/>
</dbReference>
<dbReference type="SUPFAM" id="SSF49464">
    <property type="entry name" value="Carboxypeptidase regulatory domain-like"/>
    <property type="match status" value="1"/>
</dbReference>
<dbReference type="InterPro" id="IPR036942">
    <property type="entry name" value="Beta-barrel_TonB_sf"/>
</dbReference>
<dbReference type="Proteomes" id="UP000198984">
    <property type="component" value="Unassembled WGS sequence"/>
</dbReference>
<evidence type="ECO:0000256" key="9">
    <source>
        <dbReference type="SAM" id="SignalP"/>
    </source>
</evidence>
<organism evidence="11 12">
    <name type="scientific">Chitinophaga rupis</name>
    <dbReference type="NCBI Taxonomy" id="573321"/>
    <lineage>
        <taxon>Bacteria</taxon>
        <taxon>Pseudomonadati</taxon>
        <taxon>Bacteroidota</taxon>
        <taxon>Chitinophagia</taxon>
        <taxon>Chitinophagales</taxon>
        <taxon>Chitinophagaceae</taxon>
        <taxon>Chitinophaga</taxon>
    </lineage>
</organism>
<evidence type="ECO:0000256" key="6">
    <source>
        <dbReference type="ARBA" id="ARBA00023136"/>
    </source>
</evidence>
<keyword evidence="6 8" id="KW-0472">Membrane</keyword>
<proteinExistence type="inferred from homology"/>
<dbReference type="Gene3D" id="2.40.170.20">
    <property type="entry name" value="TonB-dependent receptor, beta-barrel domain"/>
    <property type="match status" value="1"/>
</dbReference>
<evidence type="ECO:0000259" key="10">
    <source>
        <dbReference type="Pfam" id="PF07715"/>
    </source>
</evidence>
<dbReference type="EMBL" id="FOBB01000009">
    <property type="protein sequence ID" value="SEN22166.1"/>
    <property type="molecule type" value="Genomic_DNA"/>
</dbReference>
<evidence type="ECO:0000313" key="11">
    <source>
        <dbReference type="EMBL" id="SEN22166.1"/>
    </source>
</evidence>
<evidence type="ECO:0000256" key="7">
    <source>
        <dbReference type="ARBA" id="ARBA00023237"/>
    </source>
</evidence>
<dbReference type="Pfam" id="PF13715">
    <property type="entry name" value="CarbopepD_reg_2"/>
    <property type="match status" value="1"/>
</dbReference>
<reference evidence="11 12" key="1">
    <citation type="submission" date="2016-10" db="EMBL/GenBank/DDBJ databases">
        <authorList>
            <person name="de Groot N.N."/>
        </authorList>
    </citation>
    <scope>NUCLEOTIDE SEQUENCE [LARGE SCALE GENOMIC DNA]</scope>
    <source>
        <strain evidence="11 12">DSM 21039</strain>
    </source>
</reference>
<dbReference type="STRING" id="573321.SAMN04488505_10916"/>
<sequence length="1021" mass="112825">MKLLLRFHSSSRLKVRVLLLGILCFTALSLQAQDLPVTGKITAANGMPLIGVNIQVAGTSRGTASTADGSFKISAAKDATLKFSFIGYLPKEVKVTNTTPLEIKLEEDVQKLNDVVVVGYGTQKKATLTGAITTVEMVDKVGQPLTNVSNALQGVPGVFANLSNSQPGVDRSTIRIRGVGTLNNSDPLVLVDGIEYSMDELNPADIESVTVLKDAAAAIYGSRAANGVVLVTTKKGKGTSRVNYSYYYGQQKATYLPDIIDDPIAYMKLKNQANINEGKAPEYADADIAEYQAGMATDHFTYPANNWYDIALKNGVIQKHDLSVAGSTDKYQYRLSIGYLNRDGILFGPGNNENKYSIGINASMNVNERLKVGVTMDGYYRNYTTPFYTSTWSYLARALPILSDTLQDGRYGNSWLRTLGRNNWENPRMLAYNGLMTKTVQRFLSTVFAEYKLPFNITYNIKFGVDKYDGLLTGFTPRMQTFNPKTGAAINWNSPATAPRAQRTDYNDINIHFYNTLNWNHQFAAKHNVALMLGSSYDNFDSDSWGTSMYGYLDGTLDAFNAGTVWNATDGNYTRDVLQSYFGRLNYDFDGKYLLEATFRSDGSSRFSPAGSYRWGFFPSASAGWRIDKESFFQSNFIDQLKLRVSVGSMGNQAVPLYSYLPTVELGEDYSFGGTLNSGGATKKYVDPTIHWETTTTYNAGADVNLWGNRISLTVDAYKKHTTGILRAVNIAAQIGNLTGPQQNIGAVDNTGFEVVLQYKNNIGNLDYGVYGNVSYNKNKIVDLNGEVVYNSDGTILKEGSPIDAFYVLQAEGLFQSQEEVDHSAKQSVNTKPGYIKYKDVNNDGIINGDDRVLINTSSSVPKLAFGFGFNLGYKGISLNAAFQGISGVKVLPVANLAFPFYNGANATKEWETDAWTPENPNARLPIITTSTGYADNFQRSSFWIRDNAYVRMKNIQLGYALPERWLSKVKISKVSVFINAQNLLTFSKYKDFDPESVMNRADLYSYPMLKTYNGGLNVTF</sequence>
<dbReference type="Pfam" id="PF07715">
    <property type="entry name" value="Plug"/>
    <property type="match status" value="1"/>
</dbReference>
<dbReference type="RefSeq" id="WP_089919047.1">
    <property type="nucleotide sequence ID" value="NZ_FOBB01000009.1"/>
</dbReference>
<keyword evidence="5 9" id="KW-0732">Signal</keyword>
<gene>
    <name evidence="11" type="ORF">SAMN04488505_10916</name>
</gene>
<keyword evidence="3 8" id="KW-1134">Transmembrane beta strand</keyword>
<dbReference type="Gene3D" id="2.170.130.10">
    <property type="entry name" value="TonB-dependent receptor, plug domain"/>
    <property type="match status" value="1"/>
</dbReference>
<evidence type="ECO:0000256" key="5">
    <source>
        <dbReference type="ARBA" id="ARBA00022729"/>
    </source>
</evidence>
<dbReference type="InterPro" id="IPR037066">
    <property type="entry name" value="Plug_dom_sf"/>
</dbReference>
<dbReference type="GO" id="GO:0009279">
    <property type="term" value="C:cell outer membrane"/>
    <property type="evidence" value="ECO:0007669"/>
    <property type="project" value="UniProtKB-SubCell"/>
</dbReference>
<accession>A0A1H8ES17</accession>
<dbReference type="GO" id="GO:0015344">
    <property type="term" value="F:siderophore uptake transmembrane transporter activity"/>
    <property type="evidence" value="ECO:0007669"/>
    <property type="project" value="TreeGrafter"/>
</dbReference>
<dbReference type="InterPro" id="IPR023996">
    <property type="entry name" value="TonB-dep_OMP_SusC/RagA"/>
</dbReference>
<name>A0A1H8ES17_9BACT</name>
<evidence type="ECO:0000256" key="8">
    <source>
        <dbReference type="PROSITE-ProRule" id="PRU01360"/>
    </source>
</evidence>
<evidence type="ECO:0000256" key="1">
    <source>
        <dbReference type="ARBA" id="ARBA00004571"/>
    </source>
</evidence>
<protein>
    <submittedName>
        <fullName evidence="11">TonB-linked outer membrane protein, SusC/RagA family</fullName>
    </submittedName>
</protein>
<dbReference type="Gene3D" id="2.60.40.1120">
    <property type="entry name" value="Carboxypeptidase-like, regulatory domain"/>
    <property type="match status" value="1"/>
</dbReference>
<dbReference type="SUPFAM" id="SSF56935">
    <property type="entry name" value="Porins"/>
    <property type="match status" value="1"/>
</dbReference>
<dbReference type="PROSITE" id="PS52016">
    <property type="entry name" value="TONB_DEPENDENT_REC_3"/>
    <property type="match status" value="1"/>
</dbReference>
<comment type="similarity">
    <text evidence="8">Belongs to the TonB-dependent receptor family.</text>
</comment>
<evidence type="ECO:0000256" key="2">
    <source>
        <dbReference type="ARBA" id="ARBA00022448"/>
    </source>
</evidence>
<keyword evidence="7 8" id="KW-0998">Cell outer membrane</keyword>
<keyword evidence="12" id="KW-1185">Reference proteome</keyword>
<evidence type="ECO:0000313" key="12">
    <source>
        <dbReference type="Proteomes" id="UP000198984"/>
    </source>
</evidence>
<dbReference type="PANTHER" id="PTHR30069">
    <property type="entry name" value="TONB-DEPENDENT OUTER MEMBRANE RECEPTOR"/>
    <property type="match status" value="1"/>
</dbReference>
<feature type="signal peptide" evidence="9">
    <location>
        <begin position="1"/>
        <end position="32"/>
    </location>
</feature>
<dbReference type="AlphaFoldDB" id="A0A1H8ES17"/>
<dbReference type="OrthoDB" id="899266at2"/>
<feature type="chain" id="PRO_5011760579" evidence="9">
    <location>
        <begin position="33"/>
        <end position="1021"/>
    </location>
</feature>
<dbReference type="GO" id="GO:0044718">
    <property type="term" value="P:siderophore transmembrane transport"/>
    <property type="evidence" value="ECO:0007669"/>
    <property type="project" value="TreeGrafter"/>
</dbReference>
<keyword evidence="4 8" id="KW-0812">Transmembrane</keyword>
<evidence type="ECO:0000256" key="4">
    <source>
        <dbReference type="ARBA" id="ARBA00022692"/>
    </source>
</evidence>
<comment type="subcellular location">
    <subcellularLocation>
        <location evidence="1 8">Cell outer membrane</location>
        <topology evidence="1 8">Multi-pass membrane protein</topology>
    </subcellularLocation>
</comment>
<dbReference type="FunFam" id="2.170.130.10:FF:000003">
    <property type="entry name" value="SusC/RagA family TonB-linked outer membrane protein"/>
    <property type="match status" value="1"/>
</dbReference>
<dbReference type="InterPro" id="IPR039426">
    <property type="entry name" value="TonB-dep_rcpt-like"/>
</dbReference>
<dbReference type="InterPro" id="IPR008969">
    <property type="entry name" value="CarboxyPept-like_regulatory"/>
</dbReference>
<dbReference type="NCBIfam" id="TIGR04057">
    <property type="entry name" value="SusC_RagA_signa"/>
    <property type="match status" value="1"/>
</dbReference>
<keyword evidence="2 8" id="KW-0813">Transport</keyword>
<evidence type="ECO:0000256" key="3">
    <source>
        <dbReference type="ARBA" id="ARBA00022452"/>
    </source>
</evidence>
<dbReference type="InterPro" id="IPR012910">
    <property type="entry name" value="Plug_dom"/>
</dbReference>